<dbReference type="Proteomes" id="UP000823982">
    <property type="component" value="Unassembled WGS sequence"/>
</dbReference>
<gene>
    <name evidence="1" type="ORF">IAD01_05195</name>
</gene>
<sequence>MPDKFDCDVAVIGAGPAGSTFARLAAKKLDIVMIDKSHMAGQRPKPCGGLLSPDAQRFLARSGLTLPKEILVTPQIFAVKTIDLSMSLIRYYQRSYLNMNRERFDEWLRSLVPKNVRQIDARCKSISRVSGGFKIILRIREADGCCEKELTARYVVGADGASSIVRRTFFKDVKIRSYTALQRWFTQDDTQPFYSCVFDKKTSDCCSWSISKDEYMIYGGAFEPKNCREHFERQLESAGKHSFVFGKPVYNEACMVLRPKSASQIVGARKKTPGVMLIGEAGGFISPSSLEGISWAMASAECAAHAFDTAKPESAYARACVKLKAKLVLKMFKSTFMYNPLLRRLVMISGVQSLKM</sequence>
<reference evidence="1" key="1">
    <citation type="submission" date="2020-10" db="EMBL/GenBank/DDBJ databases">
        <authorList>
            <person name="Gilroy R."/>
        </authorList>
    </citation>
    <scope>NUCLEOTIDE SEQUENCE</scope>
    <source>
        <strain evidence="1">CHK157-1446</strain>
    </source>
</reference>
<dbReference type="AlphaFoldDB" id="A0A9D1EPL6"/>
<protein>
    <submittedName>
        <fullName evidence="1">FAD-binding protein</fullName>
    </submittedName>
</protein>
<name>A0A9D1EPL6_9FIRM</name>
<dbReference type="PANTHER" id="PTHR42685">
    <property type="entry name" value="GERANYLGERANYL DIPHOSPHATE REDUCTASE"/>
    <property type="match status" value="1"/>
</dbReference>
<dbReference type="PANTHER" id="PTHR42685:SF22">
    <property type="entry name" value="CONDITIONED MEDIUM FACTOR RECEPTOR 1"/>
    <property type="match status" value="1"/>
</dbReference>
<reference evidence="1" key="2">
    <citation type="journal article" date="2021" name="PeerJ">
        <title>Extensive microbial diversity within the chicken gut microbiome revealed by metagenomics and culture.</title>
        <authorList>
            <person name="Gilroy R."/>
            <person name="Ravi A."/>
            <person name="Getino M."/>
            <person name="Pursley I."/>
            <person name="Horton D.L."/>
            <person name="Alikhan N.F."/>
            <person name="Baker D."/>
            <person name="Gharbi K."/>
            <person name="Hall N."/>
            <person name="Watson M."/>
            <person name="Adriaenssens E.M."/>
            <person name="Foster-Nyarko E."/>
            <person name="Jarju S."/>
            <person name="Secka A."/>
            <person name="Antonio M."/>
            <person name="Oren A."/>
            <person name="Chaudhuri R.R."/>
            <person name="La Ragione R."/>
            <person name="Hildebrand F."/>
            <person name="Pallen M.J."/>
        </authorList>
    </citation>
    <scope>NUCLEOTIDE SEQUENCE</scope>
    <source>
        <strain evidence="1">CHK157-1446</strain>
    </source>
</reference>
<dbReference type="Gene3D" id="3.50.50.60">
    <property type="entry name" value="FAD/NAD(P)-binding domain"/>
    <property type="match status" value="1"/>
</dbReference>
<evidence type="ECO:0000313" key="1">
    <source>
        <dbReference type="EMBL" id="HIS24782.1"/>
    </source>
</evidence>
<accession>A0A9D1EPL6</accession>
<comment type="caution">
    <text evidence="1">The sequence shown here is derived from an EMBL/GenBank/DDBJ whole genome shotgun (WGS) entry which is preliminary data.</text>
</comment>
<dbReference type="NCBIfam" id="NF008519">
    <property type="entry name" value="PRK11445.1"/>
    <property type="match status" value="1"/>
</dbReference>
<evidence type="ECO:0000313" key="2">
    <source>
        <dbReference type="Proteomes" id="UP000823982"/>
    </source>
</evidence>
<dbReference type="PRINTS" id="PR00420">
    <property type="entry name" value="RNGMNOXGNASE"/>
</dbReference>
<dbReference type="InterPro" id="IPR050407">
    <property type="entry name" value="Geranylgeranyl_reductase"/>
</dbReference>
<dbReference type="SUPFAM" id="SSF51905">
    <property type="entry name" value="FAD/NAD(P)-binding domain"/>
    <property type="match status" value="1"/>
</dbReference>
<proteinExistence type="predicted"/>
<organism evidence="1 2">
    <name type="scientific">Candidatus Faeciplasma gallinarum</name>
    <dbReference type="NCBI Taxonomy" id="2840799"/>
    <lineage>
        <taxon>Bacteria</taxon>
        <taxon>Bacillati</taxon>
        <taxon>Bacillota</taxon>
        <taxon>Clostridia</taxon>
        <taxon>Eubacteriales</taxon>
        <taxon>Oscillospiraceae</taxon>
        <taxon>Oscillospiraceae incertae sedis</taxon>
        <taxon>Candidatus Faeciplasma</taxon>
    </lineage>
</organism>
<dbReference type="EMBL" id="DVIR01000047">
    <property type="protein sequence ID" value="HIS24782.1"/>
    <property type="molecule type" value="Genomic_DNA"/>
</dbReference>
<dbReference type="InterPro" id="IPR036188">
    <property type="entry name" value="FAD/NAD-bd_sf"/>
</dbReference>